<proteinExistence type="inferred from homology"/>
<dbReference type="Proteomes" id="UP000039046">
    <property type="component" value="Unassembled WGS sequence"/>
</dbReference>
<reference evidence="7 8" key="1">
    <citation type="journal article" date="2015" name="Genome Announc.">
        <title>Draft Genome Sequence and Gene Annotation of the Entomopathogenic Fungus Verticillium hemipterigenum.</title>
        <authorList>
            <person name="Horn F."/>
            <person name="Habel A."/>
            <person name="Scharf D.H."/>
            <person name="Dworschak J."/>
            <person name="Brakhage A.A."/>
            <person name="Guthke R."/>
            <person name="Hertweck C."/>
            <person name="Linde J."/>
        </authorList>
    </citation>
    <scope>NUCLEOTIDE SEQUENCE [LARGE SCALE GENOMIC DNA]</scope>
</reference>
<dbReference type="InterPro" id="IPR036291">
    <property type="entry name" value="NAD(P)-bd_dom_sf"/>
</dbReference>
<name>A0A0A1TDM7_9HYPO</name>
<evidence type="ECO:0000256" key="2">
    <source>
        <dbReference type="ARBA" id="ARBA00023002"/>
    </source>
</evidence>
<dbReference type="OrthoDB" id="4939225at2759"/>
<dbReference type="AlphaFoldDB" id="A0A0A1TDM7"/>
<dbReference type="SUPFAM" id="SSF51735">
    <property type="entry name" value="NAD(P)-binding Rossmann-fold domains"/>
    <property type="match status" value="1"/>
</dbReference>
<keyword evidence="2" id="KW-0560">Oxidoreductase</keyword>
<evidence type="ECO:0000313" key="8">
    <source>
        <dbReference type="Proteomes" id="UP000039046"/>
    </source>
</evidence>
<keyword evidence="8" id="KW-1185">Reference proteome</keyword>
<dbReference type="Pfam" id="PF01408">
    <property type="entry name" value="GFO_IDH_MocA"/>
    <property type="match status" value="1"/>
</dbReference>
<evidence type="ECO:0000256" key="5">
    <source>
        <dbReference type="ARBA" id="ARBA00049233"/>
    </source>
</evidence>
<gene>
    <name evidence="7" type="ORF">VHEMI04380</name>
</gene>
<dbReference type="HOGENOM" id="CLU_023194_5_2_1"/>
<dbReference type="PANTHER" id="PTHR22604">
    <property type="entry name" value="OXIDOREDUCTASES"/>
    <property type="match status" value="1"/>
</dbReference>
<evidence type="ECO:0000259" key="6">
    <source>
        <dbReference type="Pfam" id="PF01408"/>
    </source>
</evidence>
<evidence type="ECO:0000313" key="7">
    <source>
        <dbReference type="EMBL" id="CEJ87327.1"/>
    </source>
</evidence>
<dbReference type="InterPro" id="IPR050984">
    <property type="entry name" value="Gfo/Idh/MocA_domain"/>
</dbReference>
<dbReference type="Gene3D" id="3.30.360.10">
    <property type="entry name" value="Dihydrodipicolinate Reductase, domain 2"/>
    <property type="match status" value="1"/>
</dbReference>
<dbReference type="InterPro" id="IPR000683">
    <property type="entry name" value="Gfo/Idh/MocA-like_OxRdtase_N"/>
</dbReference>
<sequence length="449" mass="49278">MSSQSPPVLQQHRRQLRRLCQVHISANCQLPTQTNQVLKMSNFVELAIKFHNFRNGVAKEKAALRKTDKPLRAGVLSAAAINFTAFFDPVESHADIIIAGVAARALDKAQAQIDKYKLTDAKAYGSYDELLSDPAIDLIYTALPNGLHAQWVIKALEKGKHVLVEKPIASTAADVDKIRAAADKSGKVVLEAVHWRFHPVAHLVKETIESGKYGKVESFSTNMVLPGGILSSDDIRFRYDLAGGASMDLNYVLSAARYICNSKGDATVDIQEAKARINAKDPKVDEAMDTVIVFTHPEDGSKITSKTHGDLNTPKLLGVIPRFWDATPSFTVELTKARLHLDNFVGPYMSHSVTITHKDANGKLTGKKEGLSAYKGGSHWGERGQKWWTTYRYQLEAFVDMIRAAEAGNKDGEGAVACWVNLDESKGVLELIDGVYDKAGLPRRESAGL</sequence>
<evidence type="ECO:0000256" key="3">
    <source>
        <dbReference type="ARBA" id="ARBA00038984"/>
    </source>
</evidence>
<dbReference type="GO" id="GO:0000166">
    <property type="term" value="F:nucleotide binding"/>
    <property type="evidence" value="ECO:0007669"/>
    <property type="project" value="InterPro"/>
</dbReference>
<protein>
    <recommendedName>
        <fullName evidence="3">D-xylose 1-dehydrogenase (NADP(+), D-xylono-1,5-lactone-forming)</fullName>
        <ecNumber evidence="3">1.1.1.179</ecNumber>
    </recommendedName>
    <alternativeName>
        <fullName evidence="4">D-xylose-NADP dehydrogenase</fullName>
    </alternativeName>
</protein>
<dbReference type="EC" id="1.1.1.179" evidence="3"/>
<evidence type="ECO:0000256" key="1">
    <source>
        <dbReference type="ARBA" id="ARBA00010928"/>
    </source>
</evidence>
<comment type="similarity">
    <text evidence="1">Belongs to the Gfo/Idh/MocA family.</text>
</comment>
<dbReference type="GO" id="GO:0047837">
    <property type="term" value="F:D-xylose 1-dehydrogenase (NADP+) activity"/>
    <property type="evidence" value="ECO:0007669"/>
    <property type="project" value="UniProtKB-EC"/>
</dbReference>
<organism evidence="7 8">
    <name type="scientific">[Torrubiella] hemipterigena</name>
    <dbReference type="NCBI Taxonomy" id="1531966"/>
    <lineage>
        <taxon>Eukaryota</taxon>
        <taxon>Fungi</taxon>
        <taxon>Dikarya</taxon>
        <taxon>Ascomycota</taxon>
        <taxon>Pezizomycotina</taxon>
        <taxon>Sordariomycetes</taxon>
        <taxon>Hypocreomycetidae</taxon>
        <taxon>Hypocreales</taxon>
        <taxon>Clavicipitaceae</taxon>
        <taxon>Clavicipitaceae incertae sedis</taxon>
        <taxon>'Torrubiella' clade</taxon>
    </lineage>
</organism>
<accession>A0A0A1TDM7</accession>
<dbReference type="EMBL" id="CDHN01000002">
    <property type="protein sequence ID" value="CEJ87327.1"/>
    <property type="molecule type" value="Genomic_DNA"/>
</dbReference>
<comment type="catalytic activity">
    <reaction evidence="5">
        <text>D-xylose + NADP(+) = D-xylono-1,5-lactone + NADPH + H(+)</text>
        <dbReference type="Rhea" id="RHEA:22000"/>
        <dbReference type="ChEBI" id="CHEBI:15378"/>
        <dbReference type="ChEBI" id="CHEBI:15867"/>
        <dbReference type="ChEBI" id="CHEBI:53455"/>
        <dbReference type="ChEBI" id="CHEBI:57783"/>
        <dbReference type="ChEBI" id="CHEBI:58349"/>
        <dbReference type="EC" id="1.1.1.179"/>
    </reaction>
</comment>
<dbReference type="STRING" id="1531966.A0A0A1TDM7"/>
<dbReference type="SUPFAM" id="SSF55347">
    <property type="entry name" value="Glyceraldehyde-3-phosphate dehydrogenase-like, C-terminal domain"/>
    <property type="match status" value="1"/>
</dbReference>
<evidence type="ECO:0000256" key="4">
    <source>
        <dbReference type="ARBA" id="ARBA00042988"/>
    </source>
</evidence>
<dbReference type="PANTHER" id="PTHR22604:SF105">
    <property type="entry name" value="TRANS-1,2-DIHYDROBENZENE-1,2-DIOL DEHYDROGENASE"/>
    <property type="match status" value="1"/>
</dbReference>
<feature type="domain" description="Gfo/Idh/MocA-like oxidoreductase N-terminal" evidence="6">
    <location>
        <begin position="95"/>
        <end position="190"/>
    </location>
</feature>
<dbReference type="Gene3D" id="3.40.50.720">
    <property type="entry name" value="NAD(P)-binding Rossmann-like Domain"/>
    <property type="match status" value="1"/>
</dbReference>